<protein>
    <submittedName>
        <fullName evidence="3">Flp pilus assembly protein TadG</fullName>
    </submittedName>
</protein>
<proteinExistence type="predicted"/>
<gene>
    <name evidence="3" type="ORF">FHX74_001611</name>
</gene>
<dbReference type="Pfam" id="PF13400">
    <property type="entry name" value="Tad"/>
    <property type="match status" value="1"/>
</dbReference>
<keyword evidence="4" id="KW-1185">Reference proteome</keyword>
<evidence type="ECO:0000313" key="4">
    <source>
        <dbReference type="Proteomes" id="UP000523079"/>
    </source>
</evidence>
<evidence type="ECO:0000259" key="2">
    <source>
        <dbReference type="Pfam" id="PF13400"/>
    </source>
</evidence>
<accession>A0A7W3IRM7</accession>
<comment type="caution">
    <text evidence="3">The sequence shown here is derived from an EMBL/GenBank/DDBJ whole genome shotgun (WGS) entry which is preliminary data.</text>
</comment>
<feature type="signal peptide" evidence="1">
    <location>
        <begin position="1"/>
        <end position="22"/>
    </location>
</feature>
<organism evidence="3 4">
    <name type="scientific">Microlunatus kandeliicorticis</name>
    <dbReference type="NCBI Taxonomy" id="1759536"/>
    <lineage>
        <taxon>Bacteria</taxon>
        <taxon>Bacillati</taxon>
        <taxon>Actinomycetota</taxon>
        <taxon>Actinomycetes</taxon>
        <taxon>Propionibacteriales</taxon>
        <taxon>Propionibacteriaceae</taxon>
        <taxon>Microlunatus</taxon>
    </lineage>
</organism>
<evidence type="ECO:0000313" key="3">
    <source>
        <dbReference type="EMBL" id="MBA8794006.1"/>
    </source>
</evidence>
<feature type="domain" description="Putative Flp pilus-assembly TadG-like N-terminal" evidence="2">
    <location>
        <begin position="2"/>
        <end position="39"/>
    </location>
</feature>
<name>A0A7W3IRM7_9ACTN</name>
<reference evidence="3 4" key="1">
    <citation type="submission" date="2020-07" db="EMBL/GenBank/DDBJ databases">
        <title>Sequencing the genomes of 1000 actinobacteria strains.</title>
        <authorList>
            <person name="Klenk H.-P."/>
        </authorList>
    </citation>
    <scope>NUCLEOTIDE SEQUENCE [LARGE SCALE GENOMIC DNA]</scope>
    <source>
        <strain evidence="3 4">DSM 100723</strain>
    </source>
</reference>
<dbReference type="AlphaFoldDB" id="A0A7W3IRM7"/>
<sequence>MIMLVLLAVTAAVLGFAGYATARHQSQNAADLAALAAAQTEGSSGASVGSAGTTVADGPAPAPAPVCTAARRVARANGAEVTGCELVGSPFDFVVTVRAEVALPVHLPGLPDTVSAEANAAPVR</sequence>
<dbReference type="Proteomes" id="UP000523079">
    <property type="component" value="Unassembled WGS sequence"/>
</dbReference>
<dbReference type="EMBL" id="JACGWT010000002">
    <property type="protein sequence ID" value="MBA8794006.1"/>
    <property type="molecule type" value="Genomic_DNA"/>
</dbReference>
<keyword evidence="1" id="KW-0732">Signal</keyword>
<feature type="chain" id="PRO_5031379027" evidence="1">
    <location>
        <begin position="23"/>
        <end position="124"/>
    </location>
</feature>
<evidence type="ECO:0000256" key="1">
    <source>
        <dbReference type="SAM" id="SignalP"/>
    </source>
</evidence>
<dbReference type="InterPro" id="IPR028087">
    <property type="entry name" value="Tad_N"/>
</dbReference>